<gene>
    <name evidence="3" type="ORF">ANE_LOCUS10917</name>
</gene>
<keyword evidence="2" id="KW-1133">Transmembrane helix</keyword>
<keyword evidence="2" id="KW-0472">Membrane</keyword>
<comment type="caution">
    <text evidence="3">The sequence shown here is derived from an EMBL/GenBank/DDBJ whole genome shotgun (WGS) entry which is preliminary data.</text>
</comment>
<dbReference type="EMBL" id="CABITT030000004">
    <property type="protein sequence ID" value="VVB00473.1"/>
    <property type="molecule type" value="Genomic_DNA"/>
</dbReference>
<sequence>MPPLPPKAEEIKWHEEVFTALHALMVGAILNVLVFVQMAAGRKDNTSQGSKSASSPSSESEDPRPDVELFLFGISFFLYLVLKGFQIAIPFSWFETKKYLDEVALLVGAISMAVLLATITLSFTLCIALPAIVLMIVGRVSLGVGALEWAYVKLLQLKKYGHLSLSWFRWVMARVRVGFSYPSQGQRHAIDAASTEIIHRRDYWNKRILAAKIKADEEIARRNAEEIGDKTALNTSDHDAIIRFNEREREMRELDLEAGRNRDSETGNDG</sequence>
<dbReference type="Proteomes" id="UP000489600">
    <property type="component" value="Unassembled WGS sequence"/>
</dbReference>
<evidence type="ECO:0000256" key="1">
    <source>
        <dbReference type="SAM" id="MobiDB-lite"/>
    </source>
</evidence>
<feature type="transmembrane region" description="Helical" evidence="2">
    <location>
        <begin position="21"/>
        <end position="40"/>
    </location>
</feature>
<accession>A0A565BGP1</accession>
<keyword evidence="4" id="KW-1185">Reference proteome</keyword>
<protein>
    <submittedName>
        <fullName evidence="3">Uncharacterized protein</fullName>
    </submittedName>
</protein>
<feature type="transmembrane region" description="Helical" evidence="2">
    <location>
        <begin position="131"/>
        <end position="152"/>
    </location>
</feature>
<feature type="transmembrane region" description="Helical" evidence="2">
    <location>
        <begin position="103"/>
        <end position="125"/>
    </location>
</feature>
<keyword evidence="2" id="KW-0812">Transmembrane</keyword>
<proteinExistence type="predicted"/>
<evidence type="ECO:0000256" key="2">
    <source>
        <dbReference type="SAM" id="Phobius"/>
    </source>
</evidence>
<feature type="compositionally biased region" description="Low complexity" evidence="1">
    <location>
        <begin position="47"/>
        <end position="58"/>
    </location>
</feature>
<reference evidence="3" key="1">
    <citation type="submission" date="2019-07" db="EMBL/GenBank/DDBJ databases">
        <authorList>
            <person name="Dittberner H."/>
        </authorList>
    </citation>
    <scope>NUCLEOTIDE SEQUENCE [LARGE SCALE GENOMIC DNA]</scope>
</reference>
<evidence type="ECO:0000313" key="4">
    <source>
        <dbReference type="Proteomes" id="UP000489600"/>
    </source>
</evidence>
<evidence type="ECO:0000313" key="3">
    <source>
        <dbReference type="EMBL" id="VVB00473.1"/>
    </source>
</evidence>
<feature type="transmembrane region" description="Helical" evidence="2">
    <location>
        <begin position="69"/>
        <end position="91"/>
    </location>
</feature>
<dbReference type="AlphaFoldDB" id="A0A565BGP1"/>
<name>A0A565BGP1_9BRAS</name>
<organism evidence="3 4">
    <name type="scientific">Arabis nemorensis</name>
    <dbReference type="NCBI Taxonomy" id="586526"/>
    <lineage>
        <taxon>Eukaryota</taxon>
        <taxon>Viridiplantae</taxon>
        <taxon>Streptophyta</taxon>
        <taxon>Embryophyta</taxon>
        <taxon>Tracheophyta</taxon>
        <taxon>Spermatophyta</taxon>
        <taxon>Magnoliopsida</taxon>
        <taxon>eudicotyledons</taxon>
        <taxon>Gunneridae</taxon>
        <taxon>Pentapetalae</taxon>
        <taxon>rosids</taxon>
        <taxon>malvids</taxon>
        <taxon>Brassicales</taxon>
        <taxon>Brassicaceae</taxon>
        <taxon>Arabideae</taxon>
        <taxon>Arabis</taxon>
    </lineage>
</organism>
<feature type="region of interest" description="Disordered" evidence="1">
    <location>
        <begin position="44"/>
        <end position="64"/>
    </location>
</feature>